<dbReference type="Gene3D" id="3.90.1140.10">
    <property type="entry name" value="Cyclic phosphodiesterase"/>
    <property type="match status" value="1"/>
</dbReference>
<organism evidence="1 2">
    <name type="scientific">Serendipita indica (strain DSM 11827)</name>
    <name type="common">Root endophyte fungus</name>
    <name type="synonym">Piriformospora indica</name>
    <dbReference type="NCBI Taxonomy" id="1109443"/>
    <lineage>
        <taxon>Eukaryota</taxon>
        <taxon>Fungi</taxon>
        <taxon>Dikarya</taxon>
        <taxon>Basidiomycota</taxon>
        <taxon>Agaricomycotina</taxon>
        <taxon>Agaricomycetes</taxon>
        <taxon>Sebacinales</taxon>
        <taxon>Serendipitaceae</taxon>
        <taxon>Serendipita</taxon>
    </lineage>
</organism>
<comment type="caution">
    <text evidence="1">The sequence shown here is derived from an EMBL/GenBank/DDBJ whole genome shotgun (WGS) entry which is preliminary data.</text>
</comment>
<protein>
    <recommendedName>
        <fullName evidence="3">2',3'-cyclic-nucleotide 3'-phosphodiesterase</fullName>
    </recommendedName>
</protein>
<reference evidence="1 2" key="1">
    <citation type="journal article" date="2011" name="PLoS Pathog.">
        <title>Endophytic Life Strategies Decoded by Genome and Transcriptome Analyses of the Mutualistic Root Symbiont Piriformospora indica.</title>
        <authorList>
            <person name="Zuccaro A."/>
            <person name="Lahrmann U."/>
            <person name="Guldener U."/>
            <person name="Langen G."/>
            <person name="Pfiffi S."/>
            <person name="Biedenkopf D."/>
            <person name="Wong P."/>
            <person name="Samans B."/>
            <person name="Grimm C."/>
            <person name="Basiewicz M."/>
            <person name="Murat C."/>
            <person name="Martin F."/>
            <person name="Kogel K.H."/>
        </authorList>
    </citation>
    <scope>NUCLEOTIDE SEQUENCE [LARGE SCALE GENOMIC DNA]</scope>
    <source>
        <strain evidence="1 2">DSM 11827</strain>
    </source>
</reference>
<dbReference type="Proteomes" id="UP000007148">
    <property type="component" value="Unassembled WGS sequence"/>
</dbReference>
<sequence length="281" mass="31519">MIDLILKEPDPERWFSTFVSTSKTALCKGACLVGEQARSSFLDSTTLISTEERFIMAGNLSVWLLPSVQSQEYTDLANIITGLAEKHSNHPYAPHVTLAMLPASFPPSIVERVLREMQSRLYQQSVVFDNINTNWVGIAVHGRKYARPLAGQPVHEKSTLLWLQEEFHHRLNEELTAAIQRGDPEVMDLGYTRVNNIVGSFPHFSLAYTEVGQKEGVQELEETGVLVRYGEDLHDLQKGSDDLIGQGLTLAGHRGFKVGAMYAAYCGGFKPEKWRVFLRIN</sequence>
<dbReference type="AlphaFoldDB" id="G4T585"/>
<keyword evidence="2" id="KW-1185">Reference proteome</keyword>
<accession>G4T585</accession>
<evidence type="ECO:0008006" key="3">
    <source>
        <dbReference type="Google" id="ProtNLM"/>
    </source>
</evidence>
<evidence type="ECO:0000313" key="2">
    <source>
        <dbReference type="Proteomes" id="UP000007148"/>
    </source>
</evidence>
<dbReference type="InParanoid" id="G4T585"/>
<dbReference type="HOGENOM" id="CLU_990843_0_0_1"/>
<dbReference type="OrthoDB" id="514292at2759"/>
<name>G4T585_SERID</name>
<proteinExistence type="predicted"/>
<evidence type="ECO:0000313" key="1">
    <source>
        <dbReference type="EMBL" id="CCA66518.1"/>
    </source>
</evidence>
<dbReference type="EMBL" id="CAFZ01000002">
    <property type="protein sequence ID" value="CCA66518.1"/>
    <property type="molecule type" value="Genomic_DNA"/>
</dbReference>
<gene>
    <name evidence="1" type="ORF">PIIN_00203</name>
</gene>